<dbReference type="Gene3D" id="3.40.50.720">
    <property type="entry name" value="NAD(P)-binding Rossmann-like Domain"/>
    <property type="match status" value="1"/>
</dbReference>
<feature type="compositionally biased region" description="Basic residues" evidence="1">
    <location>
        <begin position="187"/>
        <end position="201"/>
    </location>
</feature>
<feature type="domain" description="MOFRL-associated" evidence="3">
    <location>
        <begin position="336"/>
        <end position="490"/>
    </location>
</feature>
<dbReference type="InterPro" id="IPR002347">
    <property type="entry name" value="SDR_fam"/>
</dbReference>
<dbReference type="PRINTS" id="PR00080">
    <property type="entry name" value="SDRFAMILY"/>
</dbReference>
<dbReference type="InterPro" id="IPR037035">
    <property type="entry name" value="GK-like_C_sf"/>
</dbReference>
<dbReference type="InterPro" id="IPR025286">
    <property type="entry name" value="MOFRL_assoc_dom"/>
</dbReference>
<feature type="compositionally biased region" description="Basic residues" evidence="1">
    <location>
        <begin position="675"/>
        <end position="693"/>
    </location>
</feature>
<dbReference type="PRINTS" id="PR00081">
    <property type="entry name" value="GDHRDH"/>
</dbReference>
<feature type="region of interest" description="Disordered" evidence="1">
    <location>
        <begin position="181"/>
        <end position="304"/>
    </location>
</feature>
<proteinExistence type="predicted"/>
<keyword evidence="4" id="KW-0808">Transferase</keyword>
<dbReference type="EMBL" id="JACIEK010000016">
    <property type="protein sequence ID" value="MBB4000234.1"/>
    <property type="molecule type" value="Genomic_DNA"/>
</dbReference>
<feature type="region of interest" description="Disordered" evidence="1">
    <location>
        <begin position="675"/>
        <end position="705"/>
    </location>
</feature>
<feature type="compositionally biased region" description="Basic and acidic residues" evidence="1">
    <location>
        <begin position="234"/>
        <end position="247"/>
    </location>
</feature>
<keyword evidence="4" id="KW-0418">Kinase</keyword>
<dbReference type="PANTHER" id="PTHR12227:SF0">
    <property type="entry name" value="GLYCERATE KINASE"/>
    <property type="match status" value="1"/>
</dbReference>
<protein>
    <submittedName>
        <fullName evidence="4">Glycerate-2-kinase</fullName>
    </submittedName>
</protein>
<evidence type="ECO:0000313" key="5">
    <source>
        <dbReference type="Proteomes" id="UP000542776"/>
    </source>
</evidence>
<dbReference type="Pfam" id="PF05161">
    <property type="entry name" value="MOFRL"/>
    <property type="match status" value="1"/>
</dbReference>
<dbReference type="InterPro" id="IPR039760">
    <property type="entry name" value="MOFRL_protein"/>
</dbReference>
<organism evidence="4 5">
    <name type="scientific">Aureimonas pseudogalii</name>
    <dbReference type="NCBI Taxonomy" id="1744844"/>
    <lineage>
        <taxon>Bacteria</taxon>
        <taxon>Pseudomonadati</taxon>
        <taxon>Pseudomonadota</taxon>
        <taxon>Alphaproteobacteria</taxon>
        <taxon>Hyphomicrobiales</taxon>
        <taxon>Aurantimonadaceae</taxon>
        <taxon>Aureimonas</taxon>
    </lineage>
</organism>
<dbReference type="SUPFAM" id="SSF82544">
    <property type="entry name" value="GckA/TtuD-like"/>
    <property type="match status" value="1"/>
</dbReference>
<dbReference type="PANTHER" id="PTHR12227">
    <property type="entry name" value="GLYCERATE KINASE"/>
    <property type="match status" value="1"/>
</dbReference>
<evidence type="ECO:0000256" key="1">
    <source>
        <dbReference type="SAM" id="MobiDB-lite"/>
    </source>
</evidence>
<dbReference type="Pfam" id="PF13660">
    <property type="entry name" value="DUF4147"/>
    <property type="match status" value="1"/>
</dbReference>
<gene>
    <name evidence="4" type="ORF">GGR04_004110</name>
</gene>
<dbReference type="GO" id="GO:0008887">
    <property type="term" value="F:glycerate kinase activity"/>
    <property type="evidence" value="ECO:0007669"/>
    <property type="project" value="InterPro"/>
</dbReference>
<keyword evidence="5" id="KW-1185">Reference proteome</keyword>
<evidence type="ECO:0000259" key="3">
    <source>
        <dbReference type="Pfam" id="PF13660"/>
    </source>
</evidence>
<comment type="caution">
    <text evidence="4">The sequence shown here is derived from an EMBL/GenBank/DDBJ whole genome shotgun (WGS) entry which is preliminary data.</text>
</comment>
<dbReference type="SUPFAM" id="SSF51735">
    <property type="entry name" value="NAD(P)-binding Rossmann-fold domains"/>
    <property type="match status" value="1"/>
</dbReference>
<evidence type="ECO:0000259" key="2">
    <source>
        <dbReference type="Pfam" id="PF05161"/>
    </source>
</evidence>
<dbReference type="PROSITE" id="PS00061">
    <property type="entry name" value="ADH_SHORT"/>
    <property type="match status" value="1"/>
</dbReference>
<dbReference type="InterPro" id="IPR020904">
    <property type="entry name" value="Sc_DH/Rdtase_CS"/>
</dbReference>
<accession>A0A7W6H7V4</accession>
<sequence>MSQTAMPFTPPNLLSGLAGQRVVVTAGAGGIGLATARLLHGQGCRVALCDVSQAALDAAAAELPGVTVALADVSREDEVARFFDVALAALGGLDALVNSAGIAGPTGGVEEIAPDDWRRCLDIGLTGQFLCTRLAVPHLRAAGGGSIVNLSSSAGRHGYAYRSPYSASKFGVIGFTRSLAKGARPLQHPRQRRAAGHRRGSAHGEGDPRPGRPGRRCLRGHGNALPGEGVAAPHGERGGRRRGEGGRVDPASARPQPRERSARPEPAGLRQVPADGEGGDRRGDQHHHRRQPLHEGRGACPARRDLQARGRLAKHGLDELRPVPSRTEVRHVPIRLPTRHVEVVEAAHPVPDQAGEDAARRILALAHGAGPDDLMVALVSGGASSLLSLPAAGVTLADKQALNRALLRSGAPIHEMNAVRKALSAIKGGRLLEAARPAAVVTYVISDVPGDDPAVIGSGPTVPDQTDPGAVAAILQRYGLSLEDRARRAMEANRLAPAADGAGPAGIEMLATPRMALEAAAEAARAAGLEPVILGDTVEGEAVEVGRAHARLALGLAPARPTVLLSGGETTVTMSGSGRGGRNGEYLLALALALGGRAGISGIACDTDGIDGSQSNAGAWFDGDLPADARAAGVDLADHLARHDSFTAFERLGRLVTTGPTFTNVNDFRAILVRPRRRGPSTPKGRGRQRRCATRSPNRFCGRSA</sequence>
<dbReference type="InterPro" id="IPR007835">
    <property type="entry name" value="MOFRL"/>
</dbReference>
<feature type="domain" description="MOFRL" evidence="2">
    <location>
        <begin position="563"/>
        <end position="667"/>
    </location>
</feature>
<name>A0A7W6H7V4_9HYPH</name>
<dbReference type="InterPro" id="IPR036291">
    <property type="entry name" value="NAD(P)-bd_dom_sf"/>
</dbReference>
<dbReference type="CDD" id="cd05233">
    <property type="entry name" value="SDR_c"/>
    <property type="match status" value="1"/>
</dbReference>
<dbReference type="Gene3D" id="3.40.50.10180">
    <property type="entry name" value="Glycerate kinase, MOFRL-like N-terminal domain"/>
    <property type="match status" value="1"/>
</dbReference>
<evidence type="ECO:0000313" key="4">
    <source>
        <dbReference type="EMBL" id="MBB4000234.1"/>
    </source>
</evidence>
<dbReference type="Pfam" id="PF00106">
    <property type="entry name" value="adh_short"/>
    <property type="match status" value="1"/>
</dbReference>
<dbReference type="Gene3D" id="3.40.1480.10">
    <property type="entry name" value="MOFRL domain"/>
    <property type="match status" value="1"/>
</dbReference>
<reference evidence="4 5" key="1">
    <citation type="submission" date="2020-08" db="EMBL/GenBank/DDBJ databases">
        <title>Genomic Encyclopedia of Type Strains, Phase IV (KMG-IV): sequencing the most valuable type-strain genomes for metagenomic binning, comparative biology and taxonomic classification.</title>
        <authorList>
            <person name="Goeker M."/>
        </authorList>
    </citation>
    <scope>NUCLEOTIDE SEQUENCE [LARGE SCALE GENOMIC DNA]</scope>
    <source>
        <strain evidence="4 5">DSM 102238</strain>
    </source>
</reference>
<dbReference type="AlphaFoldDB" id="A0A7W6H7V4"/>
<dbReference type="Proteomes" id="UP000542776">
    <property type="component" value="Unassembled WGS sequence"/>
</dbReference>
<dbReference type="GO" id="GO:0005737">
    <property type="term" value="C:cytoplasm"/>
    <property type="evidence" value="ECO:0007669"/>
    <property type="project" value="TreeGrafter"/>
</dbReference>
<dbReference type="InterPro" id="IPR038614">
    <property type="entry name" value="GK_N_sf"/>
</dbReference>
<feature type="compositionally biased region" description="Basic and acidic residues" evidence="1">
    <location>
        <begin position="292"/>
        <end position="304"/>
    </location>
</feature>